<dbReference type="InterPro" id="IPR043502">
    <property type="entry name" value="DNA/RNA_pol_sf"/>
</dbReference>
<dbReference type="GO" id="GO:0003964">
    <property type="term" value="F:RNA-directed DNA polymerase activity"/>
    <property type="evidence" value="ECO:0007669"/>
    <property type="project" value="UniProtKB-KW"/>
</dbReference>
<sequence>MTQLAALKAASSLHGIAHLLGFKPAALAYILYKLNDSQRYKQFEIPKRSGGKRTIKAPTAELKLLQRKMASLLENCISEINVANKRADLFAHGFKKGRSIFSNARPHRNRQWVFNIDLENFFGSINFGRVRGFFLKDRDFALHQGAATIIAQVACVDNALPQGSPCSPIISNLIGHLLDVHLAKLAASCGCHYSRYADDLTFSTNAPQFPSRIATRTRGAAGDEWMPGAELHRIIQHARFAINPQKTRMQFKDSRQDVTGLVVNKKLNVKTEYRRSVRAMVHRLLTHGHFERTKRVDDGAGNHVLDAVKGTTAELHGMLGFIDSVEHYNRNLVLPKGGKPKVEKKKKGTEPNKPRVALTGKEVLYRRFLLYKEFFATSNPVLICEGETDNIYLVHAIRSLATHFPLLATVVKPGEIKIIPRIFKYVETSTGRILGLGSGGTGDLGNLIRQYDKEIKRFVRPATQHPFILVVDNDAGAVGAGRPLQASKQVTGLDVNRHAPFTNVCGNLYLVPTPFLAGAAQSMIEDFFTKETLDETIDGKSFCASNKQDSAKQYGKKVFAHKVVKVKADTIDFKGFFKLLENITLAIEDFYKKHPSAPITSAQAI</sequence>
<keyword evidence="4" id="KW-0479">Metal-binding</keyword>
<keyword evidence="12" id="KW-1185">Reference proteome</keyword>
<comment type="similarity">
    <text evidence="8">Belongs to the bacterial reverse transcriptase family.</text>
</comment>
<dbReference type="InterPro" id="IPR051083">
    <property type="entry name" value="GrpII_Intron_Splice-Mob/Def"/>
</dbReference>
<accession>A0A430HJ71</accession>
<comment type="catalytic activity">
    <reaction evidence="9">
        <text>DNA(n) + a 2'-deoxyribonucleoside 5'-triphosphate = DNA(n+1) + diphosphate</text>
        <dbReference type="Rhea" id="RHEA:22508"/>
        <dbReference type="Rhea" id="RHEA-COMP:17339"/>
        <dbReference type="Rhea" id="RHEA-COMP:17340"/>
        <dbReference type="ChEBI" id="CHEBI:33019"/>
        <dbReference type="ChEBI" id="CHEBI:61560"/>
        <dbReference type="ChEBI" id="CHEBI:173112"/>
        <dbReference type="EC" id="2.7.7.49"/>
    </reaction>
</comment>
<evidence type="ECO:0000259" key="10">
    <source>
        <dbReference type="PROSITE" id="PS50878"/>
    </source>
</evidence>
<dbReference type="OrthoDB" id="7055795at2"/>
<dbReference type="AlphaFoldDB" id="A0A430HJ71"/>
<protein>
    <recommendedName>
        <fullName evidence="1">RNA-directed DNA polymerase</fullName>
        <ecNumber evidence="1">2.7.7.49</ecNumber>
    </recommendedName>
</protein>
<dbReference type="InterPro" id="IPR000123">
    <property type="entry name" value="Reverse_transcriptase_msDNA"/>
</dbReference>
<evidence type="ECO:0000256" key="1">
    <source>
        <dbReference type="ARBA" id="ARBA00012493"/>
    </source>
</evidence>
<dbReference type="PANTHER" id="PTHR34047:SF7">
    <property type="entry name" value="RNA-DIRECTED DNA POLYMERASE"/>
    <property type="match status" value="1"/>
</dbReference>
<keyword evidence="2" id="KW-0808">Transferase</keyword>
<organism evidence="11 12">
    <name type="scientific">Massilia atriviolacea</name>
    <dbReference type="NCBI Taxonomy" id="2495579"/>
    <lineage>
        <taxon>Bacteria</taxon>
        <taxon>Pseudomonadati</taxon>
        <taxon>Pseudomonadota</taxon>
        <taxon>Betaproteobacteria</taxon>
        <taxon>Burkholderiales</taxon>
        <taxon>Oxalobacteraceae</taxon>
        <taxon>Telluria group</taxon>
        <taxon>Massilia</taxon>
    </lineage>
</organism>
<name>A0A430HJ71_9BURK</name>
<dbReference type="Pfam" id="PF00078">
    <property type="entry name" value="RVT_1"/>
    <property type="match status" value="1"/>
</dbReference>
<dbReference type="EC" id="2.7.7.49" evidence="1"/>
<keyword evidence="5" id="KW-0460">Magnesium</keyword>
<keyword evidence="6 11" id="KW-0695">RNA-directed DNA polymerase</keyword>
<evidence type="ECO:0000256" key="5">
    <source>
        <dbReference type="ARBA" id="ARBA00022842"/>
    </source>
</evidence>
<dbReference type="EMBL" id="RXLQ01000009">
    <property type="protein sequence ID" value="RSZ57529.1"/>
    <property type="molecule type" value="Genomic_DNA"/>
</dbReference>
<evidence type="ECO:0000256" key="7">
    <source>
        <dbReference type="ARBA" id="ARBA00023118"/>
    </source>
</evidence>
<dbReference type="InterPro" id="IPR053543">
    <property type="entry name" value="Bacterial_RT"/>
</dbReference>
<keyword evidence="7" id="KW-0051">Antiviral defense</keyword>
<comment type="caution">
    <text evidence="11">The sequence shown here is derived from an EMBL/GenBank/DDBJ whole genome shotgun (WGS) entry which is preliminary data.</text>
</comment>
<evidence type="ECO:0000256" key="6">
    <source>
        <dbReference type="ARBA" id="ARBA00022918"/>
    </source>
</evidence>
<reference evidence="11 12" key="1">
    <citation type="submission" date="2018-12" db="EMBL/GenBank/DDBJ databases">
        <authorList>
            <person name="Yang E."/>
        </authorList>
    </citation>
    <scope>NUCLEOTIDE SEQUENCE [LARGE SCALE GENOMIC DNA]</scope>
    <source>
        <strain evidence="11 12">SOD</strain>
    </source>
</reference>
<dbReference type="SUPFAM" id="SSF56672">
    <property type="entry name" value="DNA/RNA polymerases"/>
    <property type="match status" value="1"/>
</dbReference>
<proteinExistence type="inferred from homology"/>
<evidence type="ECO:0000256" key="9">
    <source>
        <dbReference type="ARBA" id="ARBA00048173"/>
    </source>
</evidence>
<dbReference type="CDD" id="cd03487">
    <property type="entry name" value="RT_Bac_retron_II"/>
    <property type="match status" value="1"/>
</dbReference>
<dbReference type="InterPro" id="IPR000477">
    <property type="entry name" value="RT_dom"/>
</dbReference>
<dbReference type="PROSITE" id="PS50878">
    <property type="entry name" value="RT_POL"/>
    <property type="match status" value="1"/>
</dbReference>
<dbReference type="GO" id="GO:0046872">
    <property type="term" value="F:metal ion binding"/>
    <property type="evidence" value="ECO:0007669"/>
    <property type="project" value="UniProtKB-KW"/>
</dbReference>
<dbReference type="PRINTS" id="PR00866">
    <property type="entry name" value="RNADNAPOLMS"/>
</dbReference>
<evidence type="ECO:0000256" key="8">
    <source>
        <dbReference type="ARBA" id="ARBA00034120"/>
    </source>
</evidence>
<dbReference type="PANTHER" id="PTHR34047">
    <property type="entry name" value="NUCLEAR INTRON MATURASE 1, MITOCHONDRIAL-RELATED"/>
    <property type="match status" value="1"/>
</dbReference>
<dbReference type="Proteomes" id="UP000278085">
    <property type="component" value="Unassembled WGS sequence"/>
</dbReference>
<keyword evidence="3" id="KW-0548">Nucleotidyltransferase</keyword>
<evidence type="ECO:0000256" key="3">
    <source>
        <dbReference type="ARBA" id="ARBA00022695"/>
    </source>
</evidence>
<feature type="domain" description="Reverse transcriptase" evidence="10">
    <location>
        <begin position="1"/>
        <end position="263"/>
    </location>
</feature>
<evidence type="ECO:0000313" key="11">
    <source>
        <dbReference type="EMBL" id="RSZ57529.1"/>
    </source>
</evidence>
<dbReference type="GO" id="GO:0003723">
    <property type="term" value="F:RNA binding"/>
    <property type="evidence" value="ECO:0007669"/>
    <property type="project" value="InterPro"/>
</dbReference>
<dbReference type="GO" id="GO:0051607">
    <property type="term" value="P:defense response to virus"/>
    <property type="evidence" value="ECO:0007669"/>
    <property type="project" value="UniProtKB-KW"/>
</dbReference>
<evidence type="ECO:0000313" key="12">
    <source>
        <dbReference type="Proteomes" id="UP000278085"/>
    </source>
</evidence>
<evidence type="ECO:0000256" key="4">
    <source>
        <dbReference type="ARBA" id="ARBA00022723"/>
    </source>
</evidence>
<dbReference type="RefSeq" id="WP_126075342.1">
    <property type="nucleotide sequence ID" value="NZ_CP051166.1"/>
</dbReference>
<dbReference type="NCBIfam" id="NF038237">
    <property type="entry name" value="retron_Ec67_fus"/>
    <property type="match status" value="1"/>
</dbReference>
<gene>
    <name evidence="11" type="ORF">EJB06_17675</name>
</gene>
<evidence type="ECO:0000256" key="2">
    <source>
        <dbReference type="ARBA" id="ARBA00022679"/>
    </source>
</evidence>